<protein>
    <submittedName>
        <fullName evidence="1">Uncharacterized protein</fullName>
    </submittedName>
</protein>
<gene>
    <name evidence="1" type="ORF">GCM10009838_75110</name>
</gene>
<evidence type="ECO:0000313" key="2">
    <source>
        <dbReference type="Proteomes" id="UP001499854"/>
    </source>
</evidence>
<sequence length="87" mass="9060">MPAASAASAASPLFAAFDEPPQPAAAATTTADTANALRRRTLHPVTIVLSPHDQVSGDAISRHGYTNAEIPVSARPMTRLWISLVPS</sequence>
<organism evidence="1 2">
    <name type="scientific">Catenulispora subtropica</name>
    <dbReference type="NCBI Taxonomy" id="450798"/>
    <lineage>
        <taxon>Bacteria</taxon>
        <taxon>Bacillati</taxon>
        <taxon>Actinomycetota</taxon>
        <taxon>Actinomycetes</taxon>
        <taxon>Catenulisporales</taxon>
        <taxon>Catenulisporaceae</taxon>
        <taxon>Catenulispora</taxon>
    </lineage>
</organism>
<name>A0ABN2T4R6_9ACTN</name>
<accession>A0ABN2T4R6</accession>
<dbReference type="Proteomes" id="UP001499854">
    <property type="component" value="Unassembled WGS sequence"/>
</dbReference>
<reference evidence="1 2" key="1">
    <citation type="journal article" date="2019" name="Int. J. Syst. Evol. Microbiol.">
        <title>The Global Catalogue of Microorganisms (GCM) 10K type strain sequencing project: providing services to taxonomists for standard genome sequencing and annotation.</title>
        <authorList>
            <consortium name="The Broad Institute Genomics Platform"/>
            <consortium name="The Broad Institute Genome Sequencing Center for Infectious Disease"/>
            <person name="Wu L."/>
            <person name="Ma J."/>
        </authorList>
    </citation>
    <scope>NUCLEOTIDE SEQUENCE [LARGE SCALE GENOMIC DNA]</scope>
    <source>
        <strain evidence="1 2">JCM 16013</strain>
    </source>
</reference>
<evidence type="ECO:0000313" key="1">
    <source>
        <dbReference type="EMBL" id="GAA1998739.1"/>
    </source>
</evidence>
<dbReference type="EMBL" id="BAAAQM010000063">
    <property type="protein sequence ID" value="GAA1998739.1"/>
    <property type="molecule type" value="Genomic_DNA"/>
</dbReference>
<comment type="caution">
    <text evidence="1">The sequence shown here is derived from an EMBL/GenBank/DDBJ whole genome shotgun (WGS) entry which is preliminary data.</text>
</comment>
<keyword evidence="2" id="KW-1185">Reference proteome</keyword>
<proteinExistence type="predicted"/>